<name>A0A8T8X497_ASPJA</name>
<keyword evidence="2" id="KW-1185">Reference proteome</keyword>
<dbReference type="Proteomes" id="UP000249497">
    <property type="component" value="Unassembled WGS sequence"/>
</dbReference>
<dbReference type="EMBL" id="KZ824786">
    <property type="protein sequence ID" value="RAH82871.1"/>
    <property type="molecule type" value="Genomic_DNA"/>
</dbReference>
<dbReference type="RefSeq" id="XP_025528765.1">
    <property type="nucleotide sequence ID" value="XM_025676588.1"/>
</dbReference>
<accession>A0A8T8X497</accession>
<dbReference type="AlphaFoldDB" id="A0A8T8X497"/>
<protein>
    <submittedName>
        <fullName evidence="1">Uncharacterized protein</fullName>
    </submittedName>
</protein>
<organism evidence="1 2">
    <name type="scientific">Aspergillus japonicus CBS 114.51</name>
    <dbReference type="NCBI Taxonomy" id="1448312"/>
    <lineage>
        <taxon>Eukaryota</taxon>
        <taxon>Fungi</taxon>
        <taxon>Dikarya</taxon>
        <taxon>Ascomycota</taxon>
        <taxon>Pezizomycotina</taxon>
        <taxon>Eurotiomycetes</taxon>
        <taxon>Eurotiomycetidae</taxon>
        <taxon>Eurotiales</taxon>
        <taxon>Aspergillaceae</taxon>
        <taxon>Aspergillus</taxon>
        <taxon>Aspergillus subgen. Circumdati</taxon>
    </lineage>
</organism>
<reference evidence="1 2" key="1">
    <citation type="submission" date="2018-02" db="EMBL/GenBank/DDBJ databases">
        <title>The genomes of Aspergillus section Nigri reveals drivers in fungal speciation.</title>
        <authorList>
            <consortium name="DOE Joint Genome Institute"/>
            <person name="Vesth T.C."/>
            <person name="Nybo J."/>
            <person name="Theobald S."/>
            <person name="Brandl J."/>
            <person name="Frisvad J.C."/>
            <person name="Nielsen K.F."/>
            <person name="Lyhne E.K."/>
            <person name="Kogle M.E."/>
            <person name="Kuo A."/>
            <person name="Riley R."/>
            <person name="Clum A."/>
            <person name="Nolan M."/>
            <person name="Lipzen A."/>
            <person name="Salamov A."/>
            <person name="Henrissat B."/>
            <person name="Wiebenga A."/>
            <person name="De vries R.P."/>
            <person name="Grigoriev I.V."/>
            <person name="Mortensen U.H."/>
            <person name="Andersen M.R."/>
            <person name="Baker S.E."/>
        </authorList>
    </citation>
    <scope>NUCLEOTIDE SEQUENCE [LARGE SCALE GENOMIC DNA]</scope>
    <source>
        <strain evidence="1 2">CBS 114.51</strain>
    </source>
</reference>
<gene>
    <name evidence="1" type="ORF">BO86DRAFT_447468</name>
</gene>
<evidence type="ECO:0000313" key="2">
    <source>
        <dbReference type="Proteomes" id="UP000249497"/>
    </source>
</evidence>
<sequence length="564" mass="63393">MNHRIFVEPSRDPCLHDIKWTATARRDDLPKTPVLSLIRFKFRPEADFMDEQHVAHMLWQQSLVFISTVSGFQRLLWAPISDESRRVEFQLSFGLGLLLPLLQEVPFLNHSVTLPLPLCFAAGPGHFLELVELRWIEEEWQAVVESLRTAPSDSGFPGLVCGSGGWFEEQLPLESRTFLGLLLWRTPRDAITWTPHQTVRHNLQALIGHTIRQSSLVTASMHDCSSSGTSLAARSSVSLAAYSGTIFQTQISPPQYTSDKDFEYQTRFDVRARKSIDEVASRRRICPSPEAIWCPMGAMGQGGFPTFQDVPSPAAAPTVDMLWLQLNNQHPETLSLVHRLRLAIYNSLGFPRCRWGRETSQGAPGAGVCRMGILIEWKKTPQPSTWAQLHTLVDEVVSQADGTITRSSPSITRYCASIPTDQPCHLELLSLFLVDAECPKRILWYAYQRFTSTMSCPTARGQVYIHPSPTLAARPVAHGFHDEGGFDPMIRFSASTVWASAAAREEWYADFADQAASCYERLGYIVDWVQLVVESAESAVLELEPVDAEVLEWWKSGRHQAMSR</sequence>
<evidence type="ECO:0000313" key="1">
    <source>
        <dbReference type="EMBL" id="RAH82871.1"/>
    </source>
</evidence>
<dbReference type="GeneID" id="37180281"/>
<proteinExistence type="predicted"/>
<dbReference type="OrthoDB" id="5153884at2759"/>